<sequence length="152" mass="15608">MAGRKSASSASASAASASSASAPVASSSAASASTKSVASRPETMARAPPQLFSDAALMHNTQVLTFCRSAFAIVAGITAGILGLTGWAGFGFFVVATLVLSALLTVVKVGARQARYFKAPMQEIWVSGVTSGGVFTYILFWTMVNGMIRIYG</sequence>
<evidence type="ECO:0000313" key="11">
    <source>
        <dbReference type="Proteomes" id="UP000054350"/>
    </source>
</evidence>
<evidence type="ECO:0000256" key="5">
    <source>
        <dbReference type="ARBA" id="ARBA00022824"/>
    </source>
</evidence>
<evidence type="ECO:0000313" key="10">
    <source>
        <dbReference type="EMBL" id="KNE58029.1"/>
    </source>
</evidence>
<feature type="compositionally biased region" description="Low complexity" evidence="8">
    <location>
        <begin position="1"/>
        <end position="39"/>
    </location>
</feature>
<protein>
    <recommendedName>
        <fullName evidence="3">ER membrane protein complex subunit 6</fullName>
    </recommendedName>
</protein>
<keyword evidence="6 9" id="KW-1133">Transmembrane helix</keyword>
<proteinExistence type="inferred from homology"/>
<dbReference type="OrthoDB" id="16510at2759"/>
<dbReference type="PANTHER" id="PTHR20994:SF0">
    <property type="entry name" value="ER MEMBRANE PROTEIN COMPLEX SUBUNIT 6"/>
    <property type="match status" value="1"/>
</dbReference>
<accession>A0A0L0S6S9</accession>
<evidence type="ECO:0000256" key="3">
    <source>
        <dbReference type="ARBA" id="ARBA00020827"/>
    </source>
</evidence>
<dbReference type="OMA" id="MINPEQT"/>
<keyword evidence="5" id="KW-0256">Endoplasmic reticulum</keyword>
<comment type="subcellular location">
    <subcellularLocation>
        <location evidence="1">Endoplasmic reticulum membrane</location>
        <topology evidence="1">Multi-pass membrane protein</topology>
    </subcellularLocation>
</comment>
<dbReference type="Pfam" id="PF07019">
    <property type="entry name" value="EMC6"/>
    <property type="match status" value="1"/>
</dbReference>
<dbReference type="GO" id="GO:0000045">
    <property type="term" value="P:autophagosome assembly"/>
    <property type="evidence" value="ECO:0007669"/>
    <property type="project" value="TreeGrafter"/>
</dbReference>
<name>A0A0L0S6S9_ALLM3</name>
<evidence type="ECO:0000256" key="8">
    <source>
        <dbReference type="SAM" id="MobiDB-lite"/>
    </source>
</evidence>
<gene>
    <name evidence="10" type="ORF">AMAG_04855</name>
</gene>
<evidence type="ECO:0000256" key="1">
    <source>
        <dbReference type="ARBA" id="ARBA00004477"/>
    </source>
</evidence>
<evidence type="ECO:0000256" key="9">
    <source>
        <dbReference type="SAM" id="Phobius"/>
    </source>
</evidence>
<dbReference type="eggNOG" id="KOG4455">
    <property type="taxonomic scope" value="Eukaryota"/>
</dbReference>
<evidence type="ECO:0000256" key="4">
    <source>
        <dbReference type="ARBA" id="ARBA00022692"/>
    </source>
</evidence>
<feature type="region of interest" description="Disordered" evidence="8">
    <location>
        <begin position="1"/>
        <end position="42"/>
    </location>
</feature>
<dbReference type="GO" id="GO:0034975">
    <property type="term" value="P:protein folding in endoplasmic reticulum"/>
    <property type="evidence" value="ECO:0007669"/>
    <property type="project" value="TreeGrafter"/>
</dbReference>
<feature type="transmembrane region" description="Helical" evidence="9">
    <location>
        <begin position="124"/>
        <end position="144"/>
    </location>
</feature>
<reference evidence="11" key="2">
    <citation type="submission" date="2009-11" db="EMBL/GenBank/DDBJ databases">
        <title>The Genome Sequence of Allomyces macrogynus strain ATCC 38327.</title>
        <authorList>
            <consortium name="The Broad Institute Genome Sequencing Platform"/>
            <person name="Russ C."/>
            <person name="Cuomo C."/>
            <person name="Shea T."/>
            <person name="Young S.K."/>
            <person name="Zeng Q."/>
            <person name="Koehrsen M."/>
            <person name="Haas B."/>
            <person name="Borodovsky M."/>
            <person name="Guigo R."/>
            <person name="Alvarado L."/>
            <person name="Berlin A."/>
            <person name="Borenstein D."/>
            <person name="Chen Z."/>
            <person name="Engels R."/>
            <person name="Freedman E."/>
            <person name="Gellesch M."/>
            <person name="Goldberg J."/>
            <person name="Griggs A."/>
            <person name="Gujja S."/>
            <person name="Heiman D."/>
            <person name="Hepburn T."/>
            <person name="Howarth C."/>
            <person name="Jen D."/>
            <person name="Larson L."/>
            <person name="Lewis B."/>
            <person name="Mehta T."/>
            <person name="Park D."/>
            <person name="Pearson M."/>
            <person name="Roberts A."/>
            <person name="Saif S."/>
            <person name="Shenoy N."/>
            <person name="Sisk P."/>
            <person name="Stolte C."/>
            <person name="Sykes S."/>
            <person name="Walk T."/>
            <person name="White J."/>
            <person name="Yandava C."/>
            <person name="Burger G."/>
            <person name="Gray M.W."/>
            <person name="Holland P.W.H."/>
            <person name="King N."/>
            <person name="Lang F.B.F."/>
            <person name="Roger A.J."/>
            <person name="Ruiz-Trillo I."/>
            <person name="Lander E."/>
            <person name="Nusbaum C."/>
        </authorList>
    </citation>
    <scope>NUCLEOTIDE SEQUENCE [LARGE SCALE GENOMIC DNA]</scope>
    <source>
        <strain evidence="11">ATCC 38327</strain>
    </source>
</reference>
<evidence type="ECO:0000256" key="2">
    <source>
        <dbReference type="ARBA" id="ARBA00009436"/>
    </source>
</evidence>
<dbReference type="GO" id="GO:0072546">
    <property type="term" value="C:EMC complex"/>
    <property type="evidence" value="ECO:0007669"/>
    <property type="project" value="InterPro"/>
</dbReference>
<evidence type="ECO:0000256" key="7">
    <source>
        <dbReference type="ARBA" id="ARBA00023136"/>
    </source>
</evidence>
<dbReference type="InterPro" id="IPR008504">
    <property type="entry name" value="Emc6"/>
</dbReference>
<organism evidence="10 11">
    <name type="scientific">Allomyces macrogynus (strain ATCC 38327)</name>
    <name type="common">Allomyces javanicus var. macrogynus</name>
    <dbReference type="NCBI Taxonomy" id="578462"/>
    <lineage>
        <taxon>Eukaryota</taxon>
        <taxon>Fungi</taxon>
        <taxon>Fungi incertae sedis</taxon>
        <taxon>Blastocladiomycota</taxon>
        <taxon>Blastocladiomycetes</taxon>
        <taxon>Blastocladiales</taxon>
        <taxon>Blastocladiaceae</taxon>
        <taxon>Allomyces</taxon>
    </lineage>
</organism>
<evidence type="ECO:0000256" key="6">
    <source>
        <dbReference type="ARBA" id="ARBA00022989"/>
    </source>
</evidence>
<dbReference type="VEuPathDB" id="FungiDB:AMAG_04855"/>
<keyword evidence="4 9" id="KW-0812">Transmembrane</keyword>
<dbReference type="EMBL" id="GG745332">
    <property type="protein sequence ID" value="KNE58029.1"/>
    <property type="molecule type" value="Genomic_DNA"/>
</dbReference>
<dbReference type="InterPro" id="IPR029008">
    <property type="entry name" value="EMC6-like"/>
</dbReference>
<dbReference type="STRING" id="578462.A0A0L0S6S9"/>
<dbReference type="AlphaFoldDB" id="A0A0L0S6S9"/>
<dbReference type="Proteomes" id="UP000054350">
    <property type="component" value="Unassembled WGS sequence"/>
</dbReference>
<comment type="similarity">
    <text evidence="2">Belongs to the EMC6 family.</text>
</comment>
<dbReference type="PANTHER" id="PTHR20994">
    <property type="entry name" value="ER MEMBRANE PROTEIN COMPLEX SUBUNIT 6"/>
    <property type="match status" value="1"/>
</dbReference>
<feature type="transmembrane region" description="Helical" evidence="9">
    <location>
        <begin position="70"/>
        <end position="103"/>
    </location>
</feature>
<keyword evidence="7 9" id="KW-0472">Membrane</keyword>
<keyword evidence="11" id="KW-1185">Reference proteome</keyword>
<reference evidence="10 11" key="1">
    <citation type="submission" date="2009-11" db="EMBL/GenBank/DDBJ databases">
        <title>Annotation of Allomyces macrogynus ATCC 38327.</title>
        <authorList>
            <consortium name="The Broad Institute Genome Sequencing Platform"/>
            <person name="Russ C."/>
            <person name="Cuomo C."/>
            <person name="Burger G."/>
            <person name="Gray M.W."/>
            <person name="Holland P.W.H."/>
            <person name="King N."/>
            <person name="Lang F.B.F."/>
            <person name="Roger A.J."/>
            <person name="Ruiz-Trillo I."/>
            <person name="Young S.K."/>
            <person name="Zeng Q."/>
            <person name="Gargeya S."/>
            <person name="Fitzgerald M."/>
            <person name="Haas B."/>
            <person name="Abouelleil A."/>
            <person name="Alvarado L."/>
            <person name="Arachchi H.M."/>
            <person name="Berlin A."/>
            <person name="Chapman S.B."/>
            <person name="Gearin G."/>
            <person name="Goldberg J."/>
            <person name="Griggs A."/>
            <person name="Gujja S."/>
            <person name="Hansen M."/>
            <person name="Heiman D."/>
            <person name="Howarth C."/>
            <person name="Larimer J."/>
            <person name="Lui A."/>
            <person name="MacDonald P.J.P."/>
            <person name="McCowen C."/>
            <person name="Montmayeur A."/>
            <person name="Murphy C."/>
            <person name="Neiman D."/>
            <person name="Pearson M."/>
            <person name="Priest M."/>
            <person name="Roberts A."/>
            <person name="Saif S."/>
            <person name="Shea T."/>
            <person name="Sisk P."/>
            <person name="Stolte C."/>
            <person name="Sykes S."/>
            <person name="Wortman J."/>
            <person name="Nusbaum C."/>
            <person name="Birren B."/>
        </authorList>
    </citation>
    <scope>NUCLEOTIDE SEQUENCE [LARGE SCALE GENOMIC DNA]</scope>
    <source>
        <strain evidence="10 11">ATCC 38327</strain>
    </source>
</reference>